<dbReference type="SUPFAM" id="SSF48208">
    <property type="entry name" value="Six-hairpin glycosidases"/>
    <property type="match status" value="1"/>
</dbReference>
<proteinExistence type="predicted"/>
<dbReference type="EMBL" id="JAIBCX010000005">
    <property type="protein sequence ID" value="MCJ8352989.1"/>
    <property type="molecule type" value="Genomic_DNA"/>
</dbReference>
<dbReference type="GO" id="GO:0005975">
    <property type="term" value="P:carbohydrate metabolic process"/>
    <property type="evidence" value="ECO:0007669"/>
    <property type="project" value="InterPro"/>
</dbReference>
<evidence type="ECO:0000313" key="1">
    <source>
        <dbReference type="EMBL" id="MCJ8352989.1"/>
    </source>
</evidence>
<dbReference type="InterPro" id="IPR053169">
    <property type="entry name" value="MUG_Protein"/>
</dbReference>
<comment type="caution">
    <text evidence="1">The sequence shown here is derived from an EMBL/GenBank/DDBJ whole genome shotgun (WGS) entry which is preliminary data.</text>
</comment>
<dbReference type="InterPro" id="IPR005198">
    <property type="entry name" value="Glyco_hydro_76"/>
</dbReference>
<protein>
    <submittedName>
        <fullName evidence="1">Glycoside hydrolase family 76 protein</fullName>
    </submittedName>
</protein>
<keyword evidence="1" id="KW-0378">Hydrolase</keyword>
<reference evidence="1" key="2">
    <citation type="submission" date="2022-03" db="EMBL/GenBank/DDBJ databases">
        <authorList>
            <person name="Ryngajllo M."/>
            <person name="Jacek P."/>
            <person name="Kubiak K."/>
        </authorList>
    </citation>
    <scope>NUCLEOTIDE SEQUENCE</scope>
    <source>
        <strain evidence="1">SI1</strain>
    </source>
</reference>
<organism evidence="1 2">
    <name type="scientific">Novacetimonas hansenii</name>
    <name type="common">Komagataeibacter hansenii</name>
    <dbReference type="NCBI Taxonomy" id="436"/>
    <lineage>
        <taxon>Bacteria</taxon>
        <taxon>Pseudomonadati</taxon>
        <taxon>Pseudomonadota</taxon>
        <taxon>Alphaproteobacteria</taxon>
        <taxon>Acetobacterales</taxon>
        <taxon>Acetobacteraceae</taxon>
        <taxon>Novacetimonas</taxon>
    </lineage>
</organism>
<gene>
    <name evidence="1" type="ORF">K1W68_03120</name>
</gene>
<name>A0AAW5EMM1_NOVHA</name>
<dbReference type="GO" id="GO:0016787">
    <property type="term" value="F:hydrolase activity"/>
    <property type="evidence" value="ECO:0007669"/>
    <property type="project" value="UniProtKB-KW"/>
</dbReference>
<dbReference type="Pfam" id="PF03663">
    <property type="entry name" value="Glyco_hydro_76"/>
    <property type="match status" value="1"/>
</dbReference>
<dbReference type="PANTHER" id="PTHR47791">
    <property type="entry name" value="MEIOTICALLY UP-REGULATED GENE 191 PROTEIN"/>
    <property type="match status" value="1"/>
</dbReference>
<dbReference type="PANTHER" id="PTHR47791:SF2">
    <property type="entry name" value="ENDO MANNANASE, GH76 FAMILY (EUROFUNG)"/>
    <property type="match status" value="1"/>
</dbReference>
<dbReference type="Gene3D" id="1.50.10.20">
    <property type="match status" value="1"/>
</dbReference>
<dbReference type="AlphaFoldDB" id="A0AAW5EMM1"/>
<reference evidence="1" key="1">
    <citation type="journal article" date="2021" name="Polymers (Basel)">
        <title>Highly Stretchable Bacterial Cellulose Produced by Komagataeibacter hansenii SI1.</title>
        <authorList>
            <person name="Cielecka I."/>
            <person name="Ryngajllo M."/>
            <person name="Maniukiewicz W."/>
            <person name="Bielecki S."/>
        </authorList>
    </citation>
    <scope>NUCLEOTIDE SEQUENCE</scope>
    <source>
        <strain evidence="1">SI1</strain>
    </source>
</reference>
<accession>A0AAW5EMM1</accession>
<dbReference type="RefSeq" id="WP_247066281.1">
    <property type="nucleotide sequence ID" value="NZ_CP094848.1"/>
</dbReference>
<dbReference type="InterPro" id="IPR008928">
    <property type="entry name" value="6-hairpin_glycosidase_sf"/>
</dbReference>
<sequence length="403" mass="44245">MLFRPLPTAPPRTYAPCRGTSPLHAPSSHASVHVGGHRGRVGRAVAAGAILAAMLLMSPVARARDGESGNGELHRARQALGELSTSYWDAARADWHNIHAWQRFVIISTLSDYEHLSNDRGFHATAMQALANRRGLDGNDDDLWVAQADLDMARLTHMPALLSDARRIFDMVAHQYWDAHCRGGVWWDHARTYKNAITNELFLATALRLYQQTHDTTYRDWASKSWAWLRDSGLINAAGLVNDGLDAHCANNGGPAYSYNQGVILDALADLSALRHDPQDMAMAARIATAAIAASRGPDDTFHEAREPMDMDAWIFRGIFVRALGHLVPALPDGPERTTLATWLMEEGNHVWATRRPSARFSATWAPGTPFVPGAQAQLTAAALFLATVQDRNGTDDTKAHTQ</sequence>
<dbReference type="Proteomes" id="UP001202887">
    <property type="component" value="Unassembled WGS sequence"/>
</dbReference>
<evidence type="ECO:0000313" key="2">
    <source>
        <dbReference type="Proteomes" id="UP001202887"/>
    </source>
</evidence>